<keyword evidence="5 12" id="KW-0812">Transmembrane</keyword>
<evidence type="ECO:0000256" key="11">
    <source>
        <dbReference type="SAM" id="MobiDB-lite"/>
    </source>
</evidence>
<feature type="compositionally biased region" description="Polar residues" evidence="11">
    <location>
        <begin position="516"/>
        <end position="537"/>
    </location>
</feature>
<name>A0A9P6Y9X9_RHIOR</name>
<dbReference type="Gene3D" id="1.20.1530.20">
    <property type="match status" value="1"/>
</dbReference>
<feature type="domain" description="Cation/H+ exchanger transmembrane" evidence="13">
    <location>
        <begin position="25"/>
        <end position="424"/>
    </location>
</feature>
<evidence type="ECO:0000313" key="15">
    <source>
        <dbReference type="Proteomes" id="UP000717996"/>
    </source>
</evidence>
<feature type="compositionally biased region" description="Polar residues" evidence="11">
    <location>
        <begin position="442"/>
        <end position="451"/>
    </location>
</feature>
<keyword evidence="4" id="KW-0050">Antiport</keyword>
<evidence type="ECO:0000256" key="5">
    <source>
        <dbReference type="ARBA" id="ARBA00022692"/>
    </source>
</evidence>
<feature type="transmembrane region" description="Helical" evidence="12">
    <location>
        <begin position="244"/>
        <end position="263"/>
    </location>
</feature>
<feature type="transmembrane region" description="Helical" evidence="12">
    <location>
        <begin position="12"/>
        <end position="31"/>
    </location>
</feature>
<organism evidence="14 15">
    <name type="scientific">Rhizopus oryzae</name>
    <name type="common">Mucormycosis agent</name>
    <name type="synonym">Rhizopus arrhizus var. delemar</name>
    <dbReference type="NCBI Taxonomy" id="64495"/>
    <lineage>
        <taxon>Eukaryota</taxon>
        <taxon>Fungi</taxon>
        <taxon>Fungi incertae sedis</taxon>
        <taxon>Mucoromycota</taxon>
        <taxon>Mucoromycotina</taxon>
        <taxon>Mucoromycetes</taxon>
        <taxon>Mucorales</taxon>
        <taxon>Mucorineae</taxon>
        <taxon>Rhizopodaceae</taxon>
        <taxon>Rhizopus</taxon>
    </lineage>
</organism>
<feature type="region of interest" description="Disordered" evidence="11">
    <location>
        <begin position="442"/>
        <end position="474"/>
    </location>
</feature>
<dbReference type="GO" id="GO:0042391">
    <property type="term" value="P:regulation of membrane potential"/>
    <property type="evidence" value="ECO:0007669"/>
    <property type="project" value="InterPro"/>
</dbReference>
<dbReference type="EMBL" id="JAANIT010001047">
    <property type="protein sequence ID" value="KAG1542583.1"/>
    <property type="molecule type" value="Genomic_DNA"/>
</dbReference>
<reference evidence="14" key="1">
    <citation type="journal article" date="2020" name="Microb. Genom.">
        <title>Genetic diversity of clinical and environmental Mucorales isolates obtained from an investigation of mucormycosis cases among solid organ transplant recipients.</title>
        <authorList>
            <person name="Nguyen M.H."/>
            <person name="Kaul D."/>
            <person name="Muto C."/>
            <person name="Cheng S.J."/>
            <person name="Richter R.A."/>
            <person name="Bruno V.M."/>
            <person name="Liu G."/>
            <person name="Beyhan S."/>
            <person name="Sundermann A.J."/>
            <person name="Mounaud S."/>
            <person name="Pasculle A.W."/>
            <person name="Nierman W.C."/>
            <person name="Driscoll E."/>
            <person name="Cumbie R."/>
            <person name="Clancy C.J."/>
            <person name="Dupont C.L."/>
        </authorList>
    </citation>
    <scope>NUCLEOTIDE SEQUENCE</scope>
    <source>
        <strain evidence="14">GL16</strain>
    </source>
</reference>
<dbReference type="GO" id="GO:0005886">
    <property type="term" value="C:plasma membrane"/>
    <property type="evidence" value="ECO:0007669"/>
    <property type="project" value="InterPro"/>
</dbReference>
<dbReference type="PANTHER" id="PTHR31382:SF1">
    <property type="entry name" value="SODIUM ION_PROTON EXCHANGER (EUROFUNG)"/>
    <property type="match status" value="1"/>
</dbReference>
<feature type="compositionally biased region" description="Basic and acidic residues" evidence="11">
    <location>
        <begin position="604"/>
        <end position="620"/>
    </location>
</feature>
<sequence length="636" mass="71660">MAVSVIPGEISTFTVAIAIFSGCILFFGYVSMFLKERLFLSEAFVAVLFGVLAGPLVANGLDPHTWRDYHEITKQLTRCIIAVQVMAVGIELPHHYLKKEWRTTLMFLIPVMMYMWLVSGTIIWGLIRPLSYLEALVISACVCPTDPILANSIVKGKFAAKHVPPHIRNALAAESGANDGMGFPFLFLAIFLIAEDTVGKAVGKWFYITCLFQIVLSCVIGAVVGYVARVALQWSEKRCLIDKPSFLSFAIALALFLMSMTGFSGSDDLLACFVAGNAFSWDEWFRRETEEAHFQEVIDTMLNLSIFVYIGSIIPWWEFNNHELGLEPWRLILVAFLILFFRRLPVVVLLKPAMPAIKTYREAVFSGWFGPIGVGAVFLSTIAKEELESIYEDREKPVSTRIIGPVVLFIVFTSVVIHGTTVPLFKFGKRIHTRTVSITKSSLDTTLSGGSNEEEDYDKDLRLPNPFDENKKMQSSEKMIELVRSALFNQAESNQTVLNLHQSDSECPEEDFLPDNLSNASTSNMLPSNHPSFKNTASSSKISTTSSRRSDSIKLKKKTTSRSNKTNKKEDEPSLKTWFFVSSSSSKVQAARRRKEKERRKRRKEAEKKLKEQKKAEKELKKKQKMDTLNFSVDIV</sequence>
<dbReference type="InterPro" id="IPR038770">
    <property type="entry name" value="Na+/solute_symporter_sf"/>
</dbReference>
<proteinExistence type="inferred from homology"/>
<accession>A0A9P6Y9X9</accession>
<keyword evidence="6 12" id="KW-1133">Transmembrane helix</keyword>
<dbReference type="GO" id="GO:0120029">
    <property type="term" value="P:proton export across plasma membrane"/>
    <property type="evidence" value="ECO:0007669"/>
    <property type="project" value="InterPro"/>
</dbReference>
<dbReference type="InterPro" id="IPR004712">
    <property type="entry name" value="Na+/H+_antiporter_fungi"/>
</dbReference>
<keyword evidence="7" id="KW-0915">Sodium</keyword>
<evidence type="ECO:0000256" key="3">
    <source>
        <dbReference type="ARBA" id="ARBA00022448"/>
    </source>
</evidence>
<evidence type="ECO:0000256" key="10">
    <source>
        <dbReference type="ARBA" id="ARBA00023201"/>
    </source>
</evidence>
<dbReference type="InterPro" id="IPR006153">
    <property type="entry name" value="Cation/H_exchanger_TM"/>
</dbReference>
<keyword evidence="10" id="KW-0739">Sodium transport</keyword>
<evidence type="ECO:0000256" key="8">
    <source>
        <dbReference type="ARBA" id="ARBA00023065"/>
    </source>
</evidence>
<gene>
    <name evidence="14" type="ORF">G6F51_007186</name>
</gene>
<dbReference type="Proteomes" id="UP000717996">
    <property type="component" value="Unassembled WGS sequence"/>
</dbReference>
<feature type="transmembrane region" description="Helical" evidence="12">
    <location>
        <begin position="329"/>
        <end position="350"/>
    </location>
</feature>
<feature type="transmembrane region" description="Helical" evidence="12">
    <location>
        <begin position="206"/>
        <end position="232"/>
    </location>
</feature>
<keyword evidence="8" id="KW-0406">Ion transport</keyword>
<evidence type="ECO:0000313" key="14">
    <source>
        <dbReference type="EMBL" id="KAG1542583.1"/>
    </source>
</evidence>
<keyword evidence="3" id="KW-0813">Transport</keyword>
<dbReference type="PANTHER" id="PTHR31382">
    <property type="entry name" value="NA(+)/H(+) ANTIPORTER"/>
    <property type="match status" value="1"/>
</dbReference>
<feature type="transmembrane region" description="Helical" evidence="12">
    <location>
        <begin position="105"/>
        <end position="127"/>
    </location>
</feature>
<feature type="transmembrane region" description="Helical" evidence="12">
    <location>
        <begin position="362"/>
        <end position="382"/>
    </location>
</feature>
<evidence type="ECO:0000256" key="12">
    <source>
        <dbReference type="SAM" id="Phobius"/>
    </source>
</evidence>
<protein>
    <recommendedName>
        <fullName evidence="13">Cation/H+ exchanger transmembrane domain-containing protein</fullName>
    </recommendedName>
</protein>
<comment type="caution">
    <text evidence="14">The sequence shown here is derived from an EMBL/GenBank/DDBJ whole genome shotgun (WGS) entry which is preliminary data.</text>
</comment>
<evidence type="ECO:0000256" key="1">
    <source>
        <dbReference type="ARBA" id="ARBA00004141"/>
    </source>
</evidence>
<evidence type="ECO:0000256" key="4">
    <source>
        <dbReference type="ARBA" id="ARBA00022449"/>
    </source>
</evidence>
<evidence type="ECO:0000256" key="9">
    <source>
        <dbReference type="ARBA" id="ARBA00023136"/>
    </source>
</evidence>
<feature type="compositionally biased region" description="Low complexity" evidence="11">
    <location>
        <begin position="538"/>
        <end position="547"/>
    </location>
</feature>
<dbReference type="AlphaFoldDB" id="A0A9P6Y9X9"/>
<comment type="similarity">
    <text evidence="2">Belongs to the fungal Na(+)/H(+) exchanger family.</text>
</comment>
<comment type="subcellular location">
    <subcellularLocation>
        <location evidence="1">Membrane</location>
        <topology evidence="1">Multi-pass membrane protein</topology>
    </subcellularLocation>
</comment>
<feature type="compositionally biased region" description="Basic residues" evidence="11">
    <location>
        <begin position="590"/>
        <end position="603"/>
    </location>
</feature>
<feature type="transmembrane region" description="Helical" evidence="12">
    <location>
        <begin position="38"/>
        <end position="55"/>
    </location>
</feature>
<evidence type="ECO:0000256" key="7">
    <source>
        <dbReference type="ARBA" id="ARBA00023053"/>
    </source>
</evidence>
<dbReference type="FunFam" id="1.20.1530.20:FF:000015">
    <property type="entry name" value="Na(+)/H(+) antiporter 2"/>
    <property type="match status" value="1"/>
</dbReference>
<evidence type="ECO:0000259" key="13">
    <source>
        <dbReference type="Pfam" id="PF00999"/>
    </source>
</evidence>
<dbReference type="OrthoDB" id="2190219at2759"/>
<dbReference type="GO" id="GO:0036376">
    <property type="term" value="P:sodium ion export across plasma membrane"/>
    <property type="evidence" value="ECO:0007669"/>
    <property type="project" value="InterPro"/>
</dbReference>
<dbReference type="Pfam" id="PF00999">
    <property type="entry name" value="Na_H_Exchanger"/>
    <property type="match status" value="1"/>
</dbReference>
<feature type="transmembrane region" description="Helical" evidence="12">
    <location>
        <begin position="75"/>
        <end position="93"/>
    </location>
</feature>
<dbReference type="GO" id="GO:0015385">
    <property type="term" value="F:sodium:proton antiporter activity"/>
    <property type="evidence" value="ECO:0007669"/>
    <property type="project" value="InterPro"/>
</dbReference>
<keyword evidence="9 12" id="KW-0472">Membrane</keyword>
<feature type="transmembrane region" description="Helical" evidence="12">
    <location>
        <begin position="402"/>
        <end position="425"/>
    </location>
</feature>
<feature type="compositionally biased region" description="Polar residues" evidence="11">
    <location>
        <begin position="627"/>
        <end position="636"/>
    </location>
</feature>
<feature type="region of interest" description="Disordered" evidence="11">
    <location>
        <begin position="505"/>
        <end position="636"/>
    </location>
</feature>
<evidence type="ECO:0000256" key="6">
    <source>
        <dbReference type="ARBA" id="ARBA00022989"/>
    </source>
</evidence>
<evidence type="ECO:0000256" key="2">
    <source>
        <dbReference type="ARBA" id="ARBA00005248"/>
    </source>
</evidence>